<dbReference type="InterPro" id="IPR012910">
    <property type="entry name" value="Plug_dom"/>
</dbReference>
<evidence type="ECO:0000256" key="13">
    <source>
        <dbReference type="RuleBase" id="RU003357"/>
    </source>
</evidence>
<evidence type="ECO:0000256" key="5">
    <source>
        <dbReference type="ARBA" id="ARBA00022692"/>
    </source>
</evidence>
<evidence type="ECO:0000256" key="6">
    <source>
        <dbReference type="ARBA" id="ARBA00022729"/>
    </source>
</evidence>
<dbReference type="SUPFAM" id="SSF56935">
    <property type="entry name" value="Porins"/>
    <property type="match status" value="1"/>
</dbReference>
<evidence type="ECO:0000256" key="4">
    <source>
        <dbReference type="ARBA" id="ARBA00022496"/>
    </source>
</evidence>
<evidence type="ECO:0000259" key="15">
    <source>
        <dbReference type="Pfam" id="PF00593"/>
    </source>
</evidence>
<evidence type="ECO:0000256" key="1">
    <source>
        <dbReference type="ARBA" id="ARBA00004571"/>
    </source>
</evidence>
<dbReference type="Pfam" id="PF00593">
    <property type="entry name" value="TonB_dep_Rec_b-barrel"/>
    <property type="match status" value="1"/>
</dbReference>
<evidence type="ECO:0000256" key="8">
    <source>
        <dbReference type="ARBA" id="ARBA00023065"/>
    </source>
</evidence>
<keyword evidence="11 12" id="KW-0998">Cell outer membrane</keyword>
<keyword evidence="8" id="KW-0406">Ion transport</keyword>
<dbReference type="Pfam" id="PF07715">
    <property type="entry name" value="Plug"/>
    <property type="match status" value="1"/>
</dbReference>
<feature type="domain" description="TonB-dependent receptor-like beta-barrel" evidence="15">
    <location>
        <begin position="334"/>
        <end position="777"/>
    </location>
</feature>
<protein>
    <submittedName>
        <fullName evidence="17">TonB-dependent receptor</fullName>
    </submittedName>
</protein>
<organism evidence="17 18">
    <name type="scientific">Acetobacter okinawensis</name>
    <dbReference type="NCBI Taxonomy" id="1076594"/>
    <lineage>
        <taxon>Bacteria</taxon>
        <taxon>Pseudomonadati</taxon>
        <taxon>Pseudomonadota</taxon>
        <taxon>Alphaproteobacteria</taxon>
        <taxon>Acetobacterales</taxon>
        <taxon>Acetobacteraceae</taxon>
        <taxon>Acetobacter</taxon>
    </lineage>
</organism>
<dbReference type="PANTHER" id="PTHR32552">
    <property type="entry name" value="FERRICHROME IRON RECEPTOR-RELATED"/>
    <property type="match status" value="1"/>
</dbReference>
<evidence type="ECO:0000256" key="14">
    <source>
        <dbReference type="SAM" id="SignalP"/>
    </source>
</evidence>
<proteinExistence type="inferred from homology"/>
<dbReference type="PANTHER" id="PTHR32552:SF89">
    <property type="entry name" value="CATECHOLATE SIDEROPHORE RECEPTOR FIU"/>
    <property type="match status" value="1"/>
</dbReference>
<evidence type="ECO:0000256" key="3">
    <source>
        <dbReference type="ARBA" id="ARBA00022452"/>
    </source>
</evidence>
<evidence type="ECO:0000313" key="17">
    <source>
        <dbReference type="EMBL" id="OUJ12547.1"/>
    </source>
</evidence>
<comment type="subcellular location">
    <subcellularLocation>
        <location evidence="1 12">Cell outer membrane</location>
        <topology evidence="1 12">Multi-pass membrane protein</topology>
    </subcellularLocation>
</comment>
<evidence type="ECO:0000256" key="10">
    <source>
        <dbReference type="ARBA" id="ARBA00023136"/>
    </source>
</evidence>
<keyword evidence="10 12" id="KW-0472">Membrane</keyword>
<dbReference type="InterPro" id="IPR036942">
    <property type="entry name" value="Beta-barrel_TonB_sf"/>
</dbReference>
<comment type="similarity">
    <text evidence="12 13">Belongs to the TonB-dependent receptor family.</text>
</comment>
<keyword evidence="17" id="KW-0675">Receptor</keyword>
<keyword evidence="7" id="KW-0408">Iron</keyword>
<keyword evidence="6 14" id="KW-0732">Signal</keyword>
<dbReference type="Proteomes" id="UP000194931">
    <property type="component" value="Unassembled WGS sequence"/>
</dbReference>
<comment type="caution">
    <text evidence="17">The sequence shown here is derived from an EMBL/GenBank/DDBJ whole genome shotgun (WGS) entry which is preliminary data.</text>
</comment>
<evidence type="ECO:0000256" key="9">
    <source>
        <dbReference type="ARBA" id="ARBA00023077"/>
    </source>
</evidence>
<dbReference type="STRING" id="1236501.GCA_000613865_02895"/>
<reference evidence="18" key="1">
    <citation type="submission" date="2014-06" db="EMBL/GenBank/DDBJ databases">
        <authorList>
            <person name="Winans N.J."/>
            <person name="Newell P.D."/>
            <person name="Douglas A.E."/>
        </authorList>
    </citation>
    <scope>NUCLEOTIDE SEQUENCE [LARGE SCALE GENOMIC DNA]</scope>
</reference>
<dbReference type="EMBL" id="JOPJ01000013">
    <property type="protein sequence ID" value="OUJ12547.1"/>
    <property type="molecule type" value="Genomic_DNA"/>
</dbReference>
<keyword evidence="4" id="KW-0410">Iron transport</keyword>
<evidence type="ECO:0000256" key="12">
    <source>
        <dbReference type="PROSITE-ProRule" id="PRU01360"/>
    </source>
</evidence>
<dbReference type="InterPro" id="IPR039426">
    <property type="entry name" value="TonB-dep_rcpt-like"/>
</dbReference>
<dbReference type="InterPro" id="IPR000531">
    <property type="entry name" value="Beta-barrel_TonB"/>
</dbReference>
<keyword evidence="18" id="KW-1185">Reference proteome</keyword>
<feature type="chain" id="PRO_5012671065" evidence="14">
    <location>
        <begin position="46"/>
        <end position="828"/>
    </location>
</feature>
<dbReference type="Gene3D" id="2.40.170.20">
    <property type="entry name" value="TonB-dependent receptor, beta-barrel domain"/>
    <property type="match status" value="1"/>
</dbReference>
<feature type="signal peptide" evidence="14">
    <location>
        <begin position="1"/>
        <end position="45"/>
    </location>
</feature>
<gene>
    <name evidence="17" type="ORF">HK26_01735</name>
</gene>
<name>A0A252BUL3_9PROT</name>
<feature type="domain" description="TonB-dependent receptor plug" evidence="16">
    <location>
        <begin position="106"/>
        <end position="206"/>
    </location>
</feature>
<keyword evidence="9 13" id="KW-0798">TonB box</keyword>
<evidence type="ECO:0000256" key="2">
    <source>
        <dbReference type="ARBA" id="ARBA00022448"/>
    </source>
</evidence>
<keyword evidence="3 12" id="KW-1134">Transmembrane beta strand</keyword>
<dbReference type="InterPro" id="IPR037066">
    <property type="entry name" value="Plug_dom_sf"/>
</dbReference>
<evidence type="ECO:0000256" key="11">
    <source>
        <dbReference type="ARBA" id="ARBA00023237"/>
    </source>
</evidence>
<dbReference type="RefSeq" id="WP_374188231.1">
    <property type="nucleotide sequence ID" value="NZ_JOPJ01000013.1"/>
</dbReference>
<evidence type="ECO:0000313" key="18">
    <source>
        <dbReference type="Proteomes" id="UP000194931"/>
    </source>
</evidence>
<keyword evidence="5 12" id="KW-0812">Transmembrane</keyword>
<keyword evidence="2 12" id="KW-0813">Transport</keyword>
<accession>A0A252BUL3</accession>
<dbReference type="eggNOG" id="COG4772">
    <property type="taxonomic scope" value="Bacteria"/>
</dbReference>
<evidence type="ECO:0000256" key="7">
    <source>
        <dbReference type="ARBA" id="ARBA00023004"/>
    </source>
</evidence>
<evidence type="ECO:0000259" key="16">
    <source>
        <dbReference type="Pfam" id="PF07715"/>
    </source>
</evidence>
<dbReference type="AlphaFoldDB" id="A0A252BUL3"/>
<dbReference type="PROSITE" id="PS52016">
    <property type="entry name" value="TONB_DEPENDENT_REC_3"/>
    <property type="match status" value="1"/>
</dbReference>
<dbReference type="Gene3D" id="2.170.130.10">
    <property type="entry name" value="TonB-dependent receptor, plug domain"/>
    <property type="match status" value="1"/>
</dbReference>
<dbReference type="GO" id="GO:0015344">
    <property type="term" value="F:siderophore uptake transmembrane transporter activity"/>
    <property type="evidence" value="ECO:0007669"/>
    <property type="project" value="TreeGrafter"/>
</dbReference>
<dbReference type="GO" id="GO:0009279">
    <property type="term" value="C:cell outer membrane"/>
    <property type="evidence" value="ECO:0007669"/>
    <property type="project" value="UniProtKB-SubCell"/>
</dbReference>
<sequence length="828" mass="89806">MPKPRMNNAHTKLLALRPLAKRRKSFLCAGVSACSLLVMSASVHAANSASAPQTRATAHNIAPRTPARVAPSIPAKPRHTTENIVITGLANTVHGYQPGGGLIREQDGVKAVSTVDRDFMDKQAPMATAFQLASLLPGANVATSDPFGFSPSTDISVRGLGGDSIGYVLEGMPLNDVAYSSGYPGQFADSENYQQIALAQGSSDLDSPVLNAAGGLMQLSFRNPAKKAGGFASVSYGSYNTNREFIRMDTGDIAHTGLRGFISYSHGATDNWRGPGRDEKQHVDFKFLKEWGQGNHASLLGSFNSTITSYYPQASMESWKSDGIGGANNLLARYDASNQSNGANYWRLWRQPERTFYAGAPIHLRLTDRLTLDSTPYAQFAYGNAPGGTVLSESGLYQGTQALPDTLNLPGAQDGSAVVRANYTQRSYRSGFTVALHYKKAWNDFVFGYWYDYGDDNEQQPFTAVQTNGASADIWAENASSQIHLANGQKLLGGSFHTISQSNALFAGDHISLLHDRLAIDLGFKIVMLNRSGTNNVPGPQYRVGSNSMEPLPRLGLRWHIDDHNQIFFNATTNFRAPDQTALYNAYDPSSGSLVTAGTNNLRDEYSISEELGYRLSNRWFVGSLTLFNYNFTNRQISTLAIQNGSIITTTMNAGGQTSRGVDVEVGLKPWHHFSPYVSGEYLHATIDNNISAEGDVLPTKGRTAVRSPSLQAAIGLSYDDGHLFGVATVHYTGHQYATFMNDERMPDHTTGDLAIGYRFSDHYHLHQPTIRMNFINITNEHYLSGVASPTLNARDTTGIHGNTISGSAPSYYIGGGFAALATISTGF</sequence>